<evidence type="ECO:0000313" key="2">
    <source>
        <dbReference type="Proteomes" id="UP000245959"/>
    </source>
</evidence>
<sequence>MNESNFRPEDYAHIACYSQTGEVPFNGNEEIQIALSESGAITVQADRTPLTFVRIRWNLSLPTDALTLGDAWERSYGDLEWRHLNAAHFMPWYFLLQTQTDIYGFGVKVRPGAFVGWTADPLGVSCWLDLRNGGKGVRLNGRSLHAADLVFSKYSGISPWQAARRFCHEMCTDPIFPKTPVYGSNNWYYAYGNITEASVLEDCRLLADLTTGLANRPVMVIDDGWQVMRQENQPNYGPWNRGNEFFPSMDKIAEKMKAQGVRPGIWYRPLFLRSEIIPGGAYLRNEKWILDPSHPDVLTQVSQDVSCFRDWGFELLKHDFSTVDTTGNYGFAAHPWLCSGDWGFFDRSHTTAEILRELYRTIRRAAGDMLILGCNVAGHLAAGFQELSRTGDDTSGRRWERTRKMGINTLAFRHAQHRTFFDMDADCVGISGKIPWHFNRQWAKLIAASGSSLFLSPKPGVLSEQETAEVKELFRLAAQGKIQAEPLDWMTNPCPAIWKIAGEKVTLALYDASGDEPDFLP</sequence>
<dbReference type="OrthoDB" id="9758822at2"/>
<organism evidence="1 2">
    <name type="scientific">Victivallis vadensis</name>
    <dbReference type="NCBI Taxonomy" id="172901"/>
    <lineage>
        <taxon>Bacteria</taxon>
        <taxon>Pseudomonadati</taxon>
        <taxon>Lentisphaerota</taxon>
        <taxon>Lentisphaeria</taxon>
        <taxon>Victivallales</taxon>
        <taxon>Victivallaceae</taxon>
        <taxon>Victivallis</taxon>
    </lineage>
</organism>
<dbReference type="InterPro" id="IPR002252">
    <property type="entry name" value="Glyco_hydro_36"/>
</dbReference>
<dbReference type="Proteomes" id="UP000245959">
    <property type="component" value="Unassembled WGS sequence"/>
</dbReference>
<dbReference type="SUPFAM" id="SSF51445">
    <property type="entry name" value="(Trans)glycosidases"/>
    <property type="match status" value="1"/>
</dbReference>
<dbReference type="Gene3D" id="3.20.20.70">
    <property type="entry name" value="Aldolase class I"/>
    <property type="match status" value="1"/>
</dbReference>
<dbReference type="RefSeq" id="WP_116885725.1">
    <property type="nucleotide sequence ID" value="NZ_CABMMC010000002.1"/>
</dbReference>
<dbReference type="EMBL" id="QEKH01000042">
    <property type="protein sequence ID" value="PVY35190.1"/>
    <property type="molecule type" value="Genomic_DNA"/>
</dbReference>
<dbReference type="GO" id="GO:0016052">
    <property type="term" value="P:carbohydrate catabolic process"/>
    <property type="evidence" value="ECO:0007669"/>
    <property type="project" value="InterPro"/>
</dbReference>
<dbReference type="GO" id="GO:0004557">
    <property type="term" value="F:alpha-galactosidase activity"/>
    <property type="evidence" value="ECO:0007669"/>
    <property type="project" value="InterPro"/>
</dbReference>
<dbReference type="AlphaFoldDB" id="A0A2U1AFJ8"/>
<reference evidence="1 2" key="1">
    <citation type="submission" date="2018-04" db="EMBL/GenBank/DDBJ databases">
        <title>Genomic Encyclopedia of Type Strains, Phase IV (KMG-IV): sequencing the most valuable type-strain genomes for metagenomic binning, comparative biology and taxonomic classification.</title>
        <authorList>
            <person name="Goeker M."/>
        </authorList>
    </citation>
    <scope>NUCLEOTIDE SEQUENCE [LARGE SCALE GENOMIC DNA]</scope>
    <source>
        <strain evidence="1 2">DSM 14823</strain>
    </source>
</reference>
<comment type="caution">
    <text evidence="1">The sequence shown here is derived from an EMBL/GenBank/DDBJ whole genome shotgun (WGS) entry which is preliminary data.</text>
</comment>
<dbReference type="CDD" id="cd14791">
    <property type="entry name" value="GH36"/>
    <property type="match status" value="1"/>
</dbReference>
<protein>
    <submittedName>
        <fullName evidence="1">Alpha-galactosidase</fullName>
    </submittedName>
</protein>
<dbReference type="GeneID" id="78296989"/>
<dbReference type="InterPro" id="IPR017853">
    <property type="entry name" value="GH"/>
</dbReference>
<accession>A0A2U1AFJ8</accession>
<keyword evidence="2" id="KW-1185">Reference proteome</keyword>
<gene>
    <name evidence="1" type="ORF">C8D82_14217</name>
</gene>
<proteinExistence type="predicted"/>
<dbReference type="InterPro" id="IPR013785">
    <property type="entry name" value="Aldolase_TIM"/>
</dbReference>
<evidence type="ECO:0000313" key="1">
    <source>
        <dbReference type="EMBL" id="PVY35190.1"/>
    </source>
</evidence>
<name>A0A2U1AFJ8_9BACT</name>